<reference evidence="3 4" key="1">
    <citation type="submission" date="2019-04" db="EMBL/GenBank/DDBJ databases">
        <title>Aspergillus burnettii sp. nov., novel species from soil in southeast Queensland.</title>
        <authorList>
            <person name="Gilchrist C.L.M."/>
            <person name="Pitt J.I."/>
            <person name="Lange L."/>
            <person name="Lacey H.J."/>
            <person name="Vuong D."/>
            <person name="Midgley D.J."/>
            <person name="Greenfield P."/>
            <person name="Bradbury M."/>
            <person name="Lacey E."/>
            <person name="Busk P.K."/>
            <person name="Pilgaard B."/>
            <person name="Chooi Y.H."/>
            <person name="Piggott A.M."/>
        </authorList>
    </citation>
    <scope>NUCLEOTIDE SEQUENCE [LARGE SCALE GENOMIC DNA]</scope>
    <source>
        <strain evidence="3 4">FRR 5400</strain>
    </source>
</reference>
<dbReference type="PROSITE" id="PS51186">
    <property type="entry name" value="GNAT"/>
    <property type="match status" value="1"/>
</dbReference>
<dbReference type="InterPro" id="IPR050276">
    <property type="entry name" value="MshD_Acetyltransferase"/>
</dbReference>
<accession>A0A5N7CI61</accession>
<dbReference type="InterPro" id="IPR016181">
    <property type="entry name" value="Acyl_CoA_acyltransferase"/>
</dbReference>
<gene>
    <name evidence="2" type="ORF">BDV23DRAFT_148728</name>
    <name evidence="3" type="ORF">ETB97_007870</name>
</gene>
<sequence>MDIHVRPETQEDTTAIERVTIAAFLNTEHSSATEQYIVRDLRESKQLSISLVAEMNDNVVGHVAISPVHISDASTDWYGVGPVSILPEYQRQGIGSLLMKRALHDLQTRNAAGCVVLGDPAYYTRFGFRVEPSLQFPDVPAEYFMALTFRGLVPNGTVTYSKAFEAKE</sequence>
<organism evidence="2">
    <name type="scientific">Petromyces alliaceus</name>
    <name type="common">Aspergillus alliaceus</name>
    <dbReference type="NCBI Taxonomy" id="209559"/>
    <lineage>
        <taxon>Eukaryota</taxon>
        <taxon>Fungi</taxon>
        <taxon>Dikarya</taxon>
        <taxon>Ascomycota</taxon>
        <taxon>Pezizomycotina</taxon>
        <taxon>Eurotiomycetes</taxon>
        <taxon>Eurotiomycetidae</taxon>
        <taxon>Eurotiales</taxon>
        <taxon>Aspergillaceae</taxon>
        <taxon>Aspergillus</taxon>
        <taxon>Aspergillus subgen. Circumdati</taxon>
    </lineage>
</organism>
<dbReference type="Gene3D" id="3.40.630.30">
    <property type="match status" value="1"/>
</dbReference>
<name>A0A5N7CI61_PETAA</name>
<dbReference type="EMBL" id="ML735227">
    <property type="protein sequence ID" value="KAE8393854.1"/>
    <property type="molecule type" value="Genomic_DNA"/>
</dbReference>
<proteinExistence type="predicted"/>
<keyword evidence="2" id="KW-0808">Transferase</keyword>
<evidence type="ECO:0000313" key="2">
    <source>
        <dbReference type="EMBL" id="KAE8393854.1"/>
    </source>
</evidence>
<keyword evidence="4" id="KW-1185">Reference proteome</keyword>
<dbReference type="Proteomes" id="UP000541154">
    <property type="component" value="Unassembled WGS sequence"/>
</dbReference>
<dbReference type="PANTHER" id="PTHR43617:SF2">
    <property type="entry name" value="UPF0039 PROTEIN SLL0451"/>
    <property type="match status" value="1"/>
</dbReference>
<dbReference type="Proteomes" id="UP000326877">
    <property type="component" value="Unassembled WGS sequence"/>
</dbReference>
<evidence type="ECO:0000313" key="4">
    <source>
        <dbReference type="Proteomes" id="UP000541154"/>
    </source>
</evidence>
<dbReference type="CDD" id="cd04301">
    <property type="entry name" value="NAT_SF"/>
    <property type="match status" value="1"/>
</dbReference>
<dbReference type="SUPFAM" id="SSF55729">
    <property type="entry name" value="Acyl-CoA N-acyltransferases (Nat)"/>
    <property type="match status" value="1"/>
</dbReference>
<dbReference type="EMBL" id="SPNV01000347">
    <property type="protein sequence ID" value="KAF5856108.1"/>
    <property type="molecule type" value="Genomic_DNA"/>
</dbReference>
<dbReference type="Pfam" id="PF13527">
    <property type="entry name" value="Acetyltransf_9"/>
    <property type="match status" value="1"/>
</dbReference>
<protein>
    <submittedName>
        <fullName evidence="2">Acyl-CoA N-acyltransferase</fullName>
    </submittedName>
</protein>
<dbReference type="AlphaFoldDB" id="A0A5N7CI61"/>
<dbReference type="GO" id="GO:0016747">
    <property type="term" value="F:acyltransferase activity, transferring groups other than amino-acyl groups"/>
    <property type="evidence" value="ECO:0007669"/>
    <property type="project" value="InterPro"/>
</dbReference>
<reference evidence="2" key="2">
    <citation type="submission" date="2019-04" db="EMBL/GenBank/DDBJ databases">
        <title>Friends and foes A comparative genomics studyof 23 Aspergillus species from section Flavi.</title>
        <authorList>
            <consortium name="DOE Joint Genome Institute"/>
            <person name="Kjaerbolling I."/>
            <person name="Vesth T."/>
            <person name="Frisvad J.C."/>
            <person name="Nybo J.L."/>
            <person name="Theobald S."/>
            <person name="Kildgaard S."/>
            <person name="Isbrandt T."/>
            <person name="Kuo A."/>
            <person name="Sato A."/>
            <person name="Lyhne E.K."/>
            <person name="Kogle M.E."/>
            <person name="Wiebenga A."/>
            <person name="Kun R.S."/>
            <person name="Lubbers R.J."/>
            <person name="Makela M.R."/>
            <person name="Barry K."/>
            <person name="Chovatia M."/>
            <person name="Clum A."/>
            <person name="Daum C."/>
            <person name="Haridas S."/>
            <person name="He G."/>
            <person name="LaButti K."/>
            <person name="Lipzen A."/>
            <person name="Mondo S."/>
            <person name="Riley R."/>
            <person name="Salamov A."/>
            <person name="Simmons B.A."/>
            <person name="Magnuson J.K."/>
            <person name="Henrissat B."/>
            <person name="Mortensen U.H."/>
            <person name="Larsen T.O."/>
            <person name="Devries R.P."/>
            <person name="Grigoriev I.V."/>
            <person name="Machida M."/>
            <person name="Baker S.E."/>
            <person name="Andersen M.R."/>
        </authorList>
    </citation>
    <scope>NUCLEOTIDE SEQUENCE [LARGE SCALE GENOMIC DNA]</scope>
    <source>
        <strain evidence="2">IBT 14317</strain>
    </source>
</reference>
<evidence type="ECO:0000313" key="3">
    <source>
        <dbReference type="EMBL" id="KAF5856108.1"/>
    </source>
</evidence>
<dbReference type="InterPro" id="IPR000182">
    <property type="entry name" value="GNAT_dom"/>
</dbReference>
<keyword evidence="2" id="KW-0012">Acyltransferase</keyword>
<evidence type="ECO:0000259" key="1">
    <source>
        <dbReference type="PROSITE" id="PS51186"/>
    </source>
</evidence>
<dbReference type="PANTHER" id="PTHR43617">
    <property type="entry name" value="L-AMINO ACID N-ACETYLTRANSFERASE"/>
    <property type="match status" value="1"/>
</dbReference>
<dbReference type="OrthoDB" id="202470at2759"/>
<feature type="domain" description="N-acetyltransferase" evidence="1">
    <location>
        <begin position="3"/>
        <end position="150"/>
    </location>
</feature>
<accession>A0A8H5ZYD6</accession>